<evidence type="ECO:0000259" key="7">
    <source>
        <dbReference type="Pfam" id="PF17147"/>
    </source>
</evidence>
<evidence type="ECO:0000256" key="2">
    <source>
        <dbReference type="ARBA" id="ARBA00012691"/>
    </source>
</evidence>
<dbReference type="InterPro" id="IPR033412">
    <property type="entry name" value="PFOR_II"/>
</dbReference>
<dbReference type="InterPro" id="IPR009014">
    <property type="entry name" value="Transketo_C/PFOR_II"/>
</dbReference>
<evidence type="ECO:0000259" key="5">
    <source>
        <dbReference type="Pfam" id="PF01558"/>
    </source>
</evidence>
<keyword evidence="9" id="KW-1185">Reference proteome</keyword>
<dbReference type="SUPFAM" id="SSF52922">
    <property type="entry name" value="TK C-terminal domain-like"/>
    <property type="match status" value="1"/>
</dbReference>
<organism evidence="8 9">
    <name type="scientific">Thermofilum pendens (strain DSM 2475 / Hrk 5)</name>
    <dbReference type="NCBI Taxonomy" id="368408"/>
    <lineage>
        <taxon>Archaea</taxon>
        <taxon>Thermoproteota</taxon>
        <taxon>Thermoprotei</taxon>
        <taxon>Thermofilales</taxon>
        <taxon>Thermofilaceae</taxon>
        <taxon>Thermofilum</taxon>
    </lineage>
</organism>
<dbReference type="Pfam" id="PF01855">
    <property type="entry name" value="POR_N"/>
    <property type="match status" value="1"/>
</dbReference>
<evidence type="ECO:0000256" key="1">
    <source>
        <dbReference type="ARBA" id="ARBA00011631"/>
    </source>
</evidence>
<dbReference type="Gene3D" id="3.40.50.920">
    <property type="match status" value="1"/>
</dbReference>
<dbReference type="InterPro" id="IPR029061">
    <property type="entry name" value="THDP-binding"/>
</dbReference>
<dbReference type="NCBIfam" id="TIGR03710">
    <property type="entry name" value="OAFO_sf"/>
    <property type="match status" value="1"/>
</dbReference>
<dbReference type="Gene3D" id="3.40.50.970">
    <property type="match status" value="1"/>
</dbReference>
<evidence type="ECO:0000313" key="8">
    <source>
        <dbReference type="EMBL" id="ABL78258.1"/>
    </source>
</evidence>
<dbReference type="GO" id="GO:0019164">
    <property type="term" value="F:pyruvate synthase activity"/>
    <property type="evidence" value="ECO:0007669"/>
    <property type="project" value="UniProtKB-ARBA"/>
</dbReference>
<dbReference type="AlphaFoldDB" id="A1RYH8"/>
<dbReference type="InterPro" id="IPR050722">
    <property type="entry name" value="Pyruvate:ferred/Flavod_OxRd"/>
</dbReference>
<evidence type="ECO:0000313" key="9">
    <source>
        <dbReference type="Proteomes" id="UP000000641"/>
    </source>
</evidence>
<dbReference type="SUPFAM" id="SSF53323">
    <property type="entry name" value="Pyruvate-ferredoxin oxidoreductase, PFOR, domain III"/>
    <property type="match status" value="1"/>
</dbReference>
<dbReference type="Gene3D" id="3.40.920.10">
    <property type="entry name" value="Pyruvate-ferredoxin oxidoreductase, PFOR, domain III"/>
    <property type="match status" value="1"/>
</dbReference>
<dbReference type="PANTHER" id="PTHR32154">
    <property type="entry name" value="PYRUVATE-FLAVODOXIN OXIDOREDUCTASE-RELATED"/>
    <property type="match status" value="1"/>
</dbReference>
<dbReference type="Pfam" id="PF17147">
    <property type="entry name" value="PFOR_II"/>
    <property type="match status" value="1"/>
</dbReference>
<dbReference type="GO" id="GO:0006979">
    <property type="term" value="P:response to oxidative stress"/>
    <property type="evidence" value="ECO:0007669"/>
    <property type="project" value="TreeGrafter"/>
</dbReference>
<name>A1RYH8_THEPD</name>
<dbReference type="CDD" id="cd07034">
    <property type="entry name" value="TPP_PYR_PFOR_IOR-alpha_like"/>
    <property type="match status" value="1"/>
</dbReference>
<accession>A1RYH8</accession>
<dbReference type="PANTHER" id="PTHR32154:SF20">
    <property type="entry name" value="2-OXOGLUTARATE OXIDOREDUCTASE SUBUNIT KORA"/>
    <property type="match status" value="1"/>
</dbReference>
<dbReference type="FunFam" id="3.40.50.970:FF:000022">
    <property type="entry name" value="2-oxoglutarate ferredoxin oxidoreductase alpha subunit"/>
    <property type="match status" value="1"/>
</dbReference>
<dbReference type="SUPFAM" id="SSF52518">
    <property type="entry name" value="Thiamin diphosphate-binding fold (THDP-binding)"/>
    <property type="match status" value="1"/>
</dbReference>
<sequence length="569" mass="61721">MENVIDLGLMVAGPAGAGVFASSLLLGKTLMRHGFSVFVTNEYPSLIRGGHQWAQVRAVFGGYSYSHRKTVDAVLALDKFSAEVHIADLKNGGIVVCDEGDAPTQADPRVVAFPLRRIVKEEGGPSVASNTVGVGVLLGALGLRIEIAERVIYDQFRGKKEAAELNARLLRRGFELGRSLELGVRDRVMSLKPAEEGRSLLIDGNSAVALGALSAGLTFFAAYPMTPASPILHFLAEVQRDLGIVVFQPESELAAINMAIGAAYAGARSMVATSGGGFSLMVEALGQAAMTETPILIVEVQRPGPSTGLPTHTAQGDLRFVIHASQGEFPRVVLAPGDPYQAYVLGNVGLNLAWKYQVPVIILSDKYLGESYWTLKDLPQLGVEEGKVSRESVNGTFPRYKLTEDGVSPMVFPGTPGSLVYANTSEHDEYGFGTIDPLKVKAMQEKRFLKLRKLREEAERSGVEVYGDGEVLVVTWGSTKMIVLEALRRISGVGLLQVVWLEPFPKNKVKSAVHGKKILVIENNMTGQLVSLLREHLFLEPADVLLKYDGRQFYPEDVEAWIASHLEAR</sequence>
<keyword evidence="8" id="KW-0670">Pyruvate</keyword>
<dbReference type="Proteomes" id="UP000000641">
    <property type="component" value="Chromosome"/>
</dbReference>
<dbReference type="InterPro" id="IPR002880">
    <property type="entry name" value="Pyrv_Fd/Flavodoxin_OxRdtase_N"/>
</dbReference>
<dbReference type="eggNOG" id="arCOG01606">
    <property type="taxonomic scope" value="Archaea"/>
</dbReference>
<feature type="domain" description="Pyruvate/ketoisovalerate oxidoreductase catalytic" evidence="5">
    <location>
        <begin position="15"/>
        <end position="175"/>
    </location>
</feature>
<feature type="domain" description="Pyruvate:ferredoxin oxidoreductase core" evidence="7">
    <location>
        <begin position="472"/>
        <end position="558"/>
    </location>
</feature>
<proteinExistence type="predicted"/>
<dbReference type="GO" id="GO:0018491">
    <property type="term" value="F:2-oxobutyrate synthase activity"/>
    <property type="evidence" value="ECO:0007669"/>
    <property type="project" value="UniProtKB-ARBA"/>
</dbReference>
<dbReference type="InterPro" id="IPR002869">
    <property type="entry name" value="Pyrv_flavodox_OxRed_cen"/>
</dbReference>
<evidence type="ECO:0000256" key="4">
    <source>
        <dbReference type="ARBA" id="ARBA00048893"/>
    </source>
</evidence>
<comment type="subunit">
    <text evidence="1">Heterodimer composed of an alpha and a beta subunit.</text>
</comment>
<dbReference type="KEGG" id="tpe:Tpen_0857"/>
<dbReference type="Pfam" id="PF01558">
    <property type="entry name" value="POR"/>
    <property type="match status" value="1"/>
</dbReference>
<comment type="catalytic activity">
    <reaction evidence="4">
        <text>a 2-oxocarboxylate + 2 oxidized [2Fe-2S]-[ferredoxin] + CoA = an acyl-CoA + 2 reduced [2Fe-2S]-[ferredoxin] + CO2 + H(+)</text>
        <dbReference type="Rhea" id="RHEA:42316"/>
        <dbReference type="Rhea" id="RHEA-COMP:10000"/>
        <dbReference type="Rhea" id="RHEA-COMP:10001"/>
        <dbReference type="ChEBI" id="CHEBI:15378"/>
        <dbReference type="ChEBI" id="CHEBI:16526"/>
        <dbReference type="ChEBI" id="CHEBI:33737"/>
        <dbReference type="ChEBI" id="CHEBI:33738"/>
        <dbReference type="ChEBI" id="CHEBI:35179"/>
        <dbReference type="ChEBI" id="CHEBI:57287"/>
        <dbReference type="ChEBI" id="CHEBI:58342"/>
        <dbReference type="EC" id="1.2.7.11"/>
    </reaction>
</comment>
<dbReference type="STRING" id="368408.Tpen_0857"/>
<dbReference type="InterPro" id="IPR019752">
    <property type="entry name" value="Pyrv/ketoisovalerate_OxRed_cat"/>
</dbReference>
<evidence type="ECO:0000259" key="6">
    <source>
        <dbReference type="Pfam" id="PF01855"/>
    </source>
</evidence>
<dbReference type="InterPro" id="IPR022367">
    <property type="entry name" value="2-oxoacid/accept_OxRdtase_asu"/>
</dbReference>
<dbReference type="HOGENOM" id="CLU_017038_1_0_2"/>
<dbReference type="EnsemblBacteria" id="ABL78258">
    <property type="protein sequence ID" value="ABL78258"/>
    <property type="gene ID" value="Tpen_0857"/>
</dbReference>
<dbReference type="EMBL" id="CP000505">
    <property type="protein sequence ID" value="ABL78258.1"/>
    <property type="molecule type" value="Genomic_DNA"/>
</dbReference>
<evidence type="ECO:0000256" key="3">
    <source>
        <dbReference type="ARBA" id="ARBA00023002"/>
    </source>
</evidence>
<keyword evidence="3" id="KW-0560">Oxidoreductase</keyword>
<protein>
    <recommendedName>
        <fullName evidence="2">2-oxoacid oxidoreductase (ferredoxin)</fullName>
        <ecNumber evidence="2">1.2.7.11</ecNumber>
    </recommendedName>
</protein>
<reference evidence="9" key="1">
    <citation type="journal article" date="2008" name="J. Bacteriol.">
        <title>Genome sequence of Thermofilum pendens reveals an exceptional loss of biosynthetic pathways without genome reduction.</title>
        <authorList>
            <person name="Anderson I."/>
            <person name="Rodriguez J."/>
            <person name="Susanti D."/>
            <person name="Porat I."/>
            <person name="Reich C."/>
            <person name="Ulrich L.E."/>
            <person name="Elkins J.G."/>
            <person name="Mavromatis K."/>
            <person name="Lykidis A."/>
            <person name="Kim E."/>
            <person name="Thompson L.S."/>
            <person name="Nolan M."/>
            <person name="Land M."/>
            <person name="Copeland A."/>
            <person name="Lapidus A."/>
            <person name="Lucas S."/>
            <person name="Detter C."/>
            <person name="Zhulin I.B."/>
            <person name="Olsen G.J."/>
            <person name="Whitman W."/>
            <person name="Mukhopadhyay B."/>
            <person name="Bristow J."/>
            <person name="Kyrpides N."/>
        </authorList>
    </citation>
    <scope>NUCLEOTIDE SEQUENCE [LARGE SCALE GENOMIC DNA]</scope>
    <source>
        <strain evidence="9">DSM 2475 / Hrk 5</strain>
    </source>
</reference>
<gene>
    <name evidence="8" type="ordered locus">Tpen_0857</name>
</gene>
<dbReference type="EC" id="1.2.7.11" evidence="2"/>
<feature type="domain" description="Pyruvate flavodoxin/ferredoxin oxidoreductase pyrimidine binding" evidence="6">
    <location>
        <begin position="211"/>
        <end position="441"/>
    </location>
</feature>